<feature type="region of interest" description="Disordered" evidence="7">
    <location>
        <begin position="1"/>
        <end position="25"/>
    </location>
</feature>
<dbReference type="GO" id="GO:0003723">
    <property type="term" value="F:RNA binding"/>
    <property type="evidence" value="ECO:0007669"/>
    <property type="project" value="UniProtKB-UniRule"/>
</dbReference>
<protein>
    <recommendedName>
        <fullName evidence="6">Transcription antitermination protein NusB</fullName>
    </recommendedName>
    <alternativeName>
        <fullName evidence="6">Antitermination factor NusB</fullName>
    </alternativeName>
</protein>
<accession>A0A931N1M4</accession>
<evidence type="ECO:0000256" key="2">
    <source>
        <dbReference type="ARBA" id="ARBA00022814"/>
    </source>
</evidence>
<dbReference type="HAMAP" id="MF_00073">
    <property type="entry name" value="NusB"/>
    <property type="match status" value="1"/>
</dbReference>
<dbReference type="AlphaFoldDB" id="A0A931N1M4"/>
<organism evidence="9 10">
    <name type="scientific">Methylobrevis albus</name>
    <dbReference type="NCBI Taxonomy" id="2793297"/>
    <lineage>
        <taxon>Bacteria</taxon>
        <taxon>Pseudomonadati</taxon>
        <taxon>Pseudomonadota</taxon>
        <taxon>Alphaproteobacteria</taxon>
        <taxon>Hyphomicrobiales</taxon>
        <taxon>Pleomorphomonadaceae</taxon>
        <taxon>Methylobrevis</taxon>
    </lineage>
</organism>
<keyword evidence="4 6" id="KW-0805">Transcription regulation</keyword>
<name>A0A931N1M4_9HYPH</name>
<dbReference type="PANTHER" id="PTHR11078:SF3">
    <property type="entry name" value="ANTITERMINATION NUSB DOMAIN-CONTAINING PROTEIN"/>
    <property type="match status" value="1"/>
</dbReference>
<dbReference type="PANTHER" id="PTHR11078">
    <property type="entry name" value="N UTILIZATION SUBSTANCE PROTEIN B-RELATED"/>
    <property type="match status" value="1"/>
</dbReference>
<evidence type="ECO:0000256" key="4">
    <source>
        <dbReference type="ARBA" id="ARBA00023015"/>
    </source>
</evidence>
<dbReference type="SUPFAM" id="SSF48013">
    <property type="entry name" value="NusB-like"/>
    <property type="match status" value="1"/>
</dbReference>
<evidence type="ECO:0000256" key="7">
    <source>
        <dbReference type="SAM" id="MobiDB-lite"/>
    </source>
</evidence>
<dbReference type="NCBIfam" id="TIGR01951">
    <property type="entry name" value="nusB"/>
    <property type="match status" value="1"/>
</dbReference>
<evidence type="ECO:0000256" key="6">
    <source>
        <dbReference type="HAMAP-Rule" id="MF_00073"/>
    </source>
</evidence>
<dbReference type="RefSeq" id="WP_197313047.1">
    <property type="nucleotide sequence ID" value="NZ_JADZLT010000056.1"/>
</dbReference>
<keyword evidence="3 6" id="KW-0694">RNA-binding</keyword>
<comment type="similarity">
    <text evidence="1 6">Belongs to the NusB family.</text>
</comment>
<evidence type="ECO:0000259" key="8">
    <source>
        <dbReference type="Pfam" id="PF01029"/>
    </source>
</evidence>
<sequence>MAAAPIERPESSRTEAGRTEPKPANQRGAARLFAVQALYQLEIGGDDILSVVAEFEQHRLGKDIDGVSYRAADPAFFRSVVAGVVDEQRAIDPLVHTALVEDWPLKRVDATLRAILRCGTFELLRRADVPARVIISEYIDVARAFYEDDEPKLVNGVLDRIGRDVRPDELGGTAPRERP</sequence>
<dbReference type="GO" id="GO:0031564">
    <property type="term" value="P:transcription antitermination"/>
    <property type="evidence" value="ECO:0007669"/>
    <property type="project" value="UniProtKB-KW"/>
</dbReference>
<dbReference type="InterPro" id="IPR035926">
    <property type="entry name" value="NusB-like_sf"/>
</dbReference>
<dbReference type="Gene3D" id="1.10.940.10">
    <property type="entry name" value="NusB-like"/>
    <property type="match status" value="1"/>
</dbReference>
<dbReference type="GO" id="GO:0005829">
    <property type="term" value="C:cytosol"/>
    <property type="evidence" value="ECO:0007669"/>
    <property type="project" value="TreeGrafter"/>
</dbReference>
<reference evidence="9" key="1">
    <citation type="submission" date="2020-12" db="EMBL/GenBank/DDBJ databases">
        <title>Methylobrevis albus sp. nov., isolated from fresh water lack sediment.</title>
        <authorList>
            <person name="Zou Q."/>
        </authorList>
    </citation>
    <scope>NUCLEOTIDE SEQUENCE</scope>
    <source>
        <strain evidence="9">L22</strain>
    </source>
</reference>
<evidence type="ECO:0000313" key="9">
    <source>
        <dbReference type="EMBL" id="MBH0239981.1"/>
    </source>
</evidence>
<evidence type="ECO:0000256" key="1">
    <source>
        <dbReference type="ARBA" id="ARBA00005952"/>
    </source>
</evidence>
<evidence type="ECO:0000313" key="10">
    <source>
        <dbReference type="Proteomes" id="UP000631694"/>
    </source>
</evidence>
<evidence type="ECO:0000256" key="3">
    <source>
        <dbReference type="ARBA" id="ARBA00022884"/>
    </source>
</evidence>
<keyword evidence="2 6" id="KW-0889">Transcription antitermination</keyword>
<dbReference type="Proteomes" id="UP000631694">
    <property type="component" value="Unassembled WGS sequence"/>
</dbReference>
<feature type="compositionally biased region" description="Basic and acidic residues" evidence="7">
    <location>
        <begin position="7"/>
        <end position="21"/>
    </location>
</feature>
<keyword evidence="10" id="KW-1185">Reference proteome</keyword>
<dbReference type="InterPro" id="IPR006027">
    <property type="entry name" value="NusB_RsmB_TIM44"/>
</dbReference>
<dbReference type="GO" id="GO:0006353">
    <property type="term" value="P:DNA-templated transcription termination"/>
    <property type="evidence" value="ECO:0007669"/>
    <property type="project" value="UniProtKB-UniRule"/>
</dbReference>
<comment type="function">
    <text evidence="6">Involved in transcription antitermination. Required for transcription of ribosomal RNA (rRNA) genes. Binds specifically to the boxA antiterminator sequence of the ribosomal RNA (rrn) operons.</text>
</comment>
<dbReference type="Pfam" id="PF01029">
    <property type="entry name" value="NusB"/>
    <property type="match status" value="1"/>
</dbReference>
<dbReference type="InterPro" id="IPR011605">
    <property type="entry name" value="NusB_fam"/>
</dbReference>
<gene>
    <name evidence="6 9" type="primary">nusB</name>
    <name evidence="9" type="ORF">I5731_19325</name>
</gene>
<keyword evidence="5 6" id="KW-0804">Transcription</keyword>
<dbReference type="EMBL" id="JADZLT010000056">
    <property type="protein sequence ID" value="MBH0239981.1"/>
    <property type="molecule type" value="Genomic_DNA"/>
</dbReference>
<comment type="caution">
    <text evidence="9">The sequence shown here is derived from an EMBL/GenBank/DDBJ whole genome shotgun (WGS) entry which is preliminary data.</text>
</comment>
<proteinExistence type="inferred from homology"/>
<feature type="domain" description="NusB/RsmB/TIM44" evidence="8">
    <location>
        <begin position="30"/>
        <end position="162"/>
    </location>
</feature>
<evidence type="ECO:0000256" key="5">
    <source>
        <dbReference type="ARBA" id="ARBA00023163"/>
    </source>
</evidence>